<sequence>MLNHFCELRSRLIKIGVAFVIALLAVYISSHWWMDTFIHAITQHDIDLHAFSFTEMIQIYLMIILFCTLCVVSPVLFYQLWAFIEPGLKAVERQFVYKYSFLSVLLFLTGIVLAYVVIFPLIIRFSLNLSQLMSIQPVIGFKQYLTELLRWLLFFGIIFQLPILFIGLTKIDLIDAQMLKPYRKYVYFICFVVASLIAPPDLFLNILLSLPLILLFELSMFVIRFTKPNT</sequence>
<dbReference type="PANTHER" id="PTHR30371:SF0">
    <property type="entry name" value="SEC-INDEPENDENT PROTEIN TRANSLOCASE PROTEIN TATC, CHLOROPLASTIC-RELATED"/>
    <property type="match status" value="1"/>
</dbReference>
<dbReference type="InterPro" id="IPR002033">
    <property type="entry name" value="TatC"/>
</dbReference>
<feature type="transmembrane region" description="Helical" evidence="5">
    <location>
        <begin position="57"/>
        <end position="78"/>
    </location>
</feature>
<comment type="function">
    <text evidence="5">Part of the twin-arginine translocation (Tat) system that transports large folded proteins containing a characteristic twin-arginine motif in their signal peptide across membranes.</text>
</comment>
<dbReference type="PRINTS" id="PR01840">
    <property type="entry name" value="TATCFAMILY"/>
</dbReference>
<comment type="subunit">
    <text evidence="5">Forms a complex with TatA.</text>
</comment>
<feature type="transmembrane region" description="Helical" evidence="5">
    <location>
        <begin position="206"/>
        <end position="225"/>
    </location>
</feature>
<reference evidence="6 7" key="1">
    <citation type="submission" date="2017-08" db="EMBL/GenBank/DDBJ databases">
        <title>Draft genome sequences of 64 type strains of genus Staph aureus.</title>
        <authorList>
            <person name="Cole K."/>
            <person name="Golubchik T."/>
            <person name="Russell J."/>
            <person name="Foster D."/>
            <person name="Llewelyn M."/>
            <person name="Wilson D."/>
            <person name="Crook D."/>
            <person name="Paul J."/>
        </authorList>
    </citation>
    <scope>NUCLEOTIDE SEQUENCE [LARGE SCALE GENOMIC DNA]</scope>
    <source>
        <strain evidence="6 7">NCTC 12101</strain>
    </source>
</reference>
<feature type="transmembrane region" description="Helical" evidence="5">
    <location>
        <begin position="151"/>
        <end position="173"/>
    </location>
</feature>
<feature type="transmembrane region" description="Helical" evidence="5">
    <location>
        <begin position="185"/>
        <end position="200"/>
    </location>
</feature>
<keyword evidence="4 5" id="KW-0472">Membrane</keyword>
<keyword evidence="2 5" id="KW-0812">Transmembrane</keyword>
<accession>A0AAP8PND9</accession>
<name>A0AAP8PND9_9STAP</name>
<comment type="caution">
    <text evidence="6">The sequence shown here is derived from an EMBL/GenBank/DDBJ whole genome shotgun (WGS) entry which is preliminary data.</text>
</comment>
<keyword evidence="5" id="KW-0653">Protein transport</keyword>
<dbReference type="HAMAP" id="MF_00902">
    <property type="entry name" value="TatC"/>
    <property type="match status" value="1"/>
</dbReference>
<evidence type="ECO:0000256" key="3">
    <source>
        <dbReference type="ARBA" id="ARBA00022989"/>
    </source>
</evidence>
<keyword evidence="5" id="KW-0811">Translocation</keyword>
<comment type="subcellular location">
    <subcellularLocation>
        <location evidence="5">Cell membrane</location>
        <topology evidence="5">Multi-pass membrane protein</topology>
    </subcellularLocation>
    <subcellularLocation>
        <location evidence="1">Membrane</location>
        <topology evidence="1">Multi-pass membrane protein</topology>
    </subcellularLocation>
</comment>
<evidence type="ECO:0000313" key="7">
    <source>
        <dbReference type="Proteomes" id="UP000242470"/>
    </source>
</evidence>
<protein>
    <recommendedName>
        <fullName evidence="5">Sec-independent protein translocase protein TatC</fullName>
    </recommendedName>
</protein>
<evidence type="ECO:0000256" key="4">
    <source>
        <dbReference type="ARBA" id="ARBA00023136"/>
    </source>
</evidence>
<dbReference type="AlphaFoldDB" id="A0AAP8PND9"/>
<keyword evidence="3 5" id="KW-1133">Transmembrane helix</keyword>
<keyword evidence="5" id="KW-0813">Transport</keyword>
<dbReference type="NCBIfam" id="TIGR00945">
    <property type="entry name" value="tatC"/>
    <property type="match status" value="1"/>
</dbReference>
<dbReference type="GO" id="GO:0065002">
    <property type="term" value="P:intracellular protein transmembrane transport"/>
    <property type="evidence" value="ECO:0007669"/>
    <property type="project" value="TreeGrafter"/>
</dbReference>
<evidence type="ECO:0000256" key="1">
    <source>
        <dbReference type="ARBA" id="ARBA00004141"/>
    </source>
</evidence>
<evidence type="ECO:0000256" key="2">
    <source>
        <dbReference type="ARBA" id="ARBA00022692"/>
    </source>
</evidence>
<feature type="transmembrane region" description="Helical" evidence="5">
    <location>
        <begin position="99"/>
        <end position="123"/>
    </location>
</feature>
<comment type="similarity">
    <text evidence="5">Belongs to the TatC family.</text>
</comment>
<dbReference type="Pfam" id="PF00902">
    <property type="entry name" value="TatC"/>
    <property type="match status" value="1"/>
</dbReference>
<dbReference type="GO" id="GO:0043953">
    <property type="term" value="P:protein transport by the Tat complex"/>
    <property type="evidence" value="ECO:0007669"/>
    <property type="project" value="UniProtKB-UniRule"/>
</dbReference>
<dbReference type="PANTHER" id="PTHR30371">
    <property type="entry name" value="SEC-INDEPENDENT PROTEIN TRANSLOCASE PROTEIN TATC"/>
    <property type="match status" value="1"/>
</dbReference>
<organism evidence="6 7">
    <name type="scientific">Staphylococcus auricularis</name>
    <dbReference type="NCBI Taxonomy" id="29379"/>
    <lineage>
        <taxon>Bacteria</taxon>
        <taxon>Bacillati</taxon>
        <taxon>Bacillota</taxon>
        <taxon>Bacilli</taxon>
        <taxon>Bacillales</taxon>
        <taxon>Staphylococcaceae</taxon>
        <taxon>Staphylococcus</taxon>
    </lineage>
</organism>
<dbReference type="Proteomes" id="UP000242470">
    <property type="component" value="Unassembled WGS sequence"/>
</dbReference>
<dbReference type="GO" id="GO:0033281">
    <property type="term" value="C:TAT protein transport complex"/>
    <property type="evidence" value="ECO:0007669"/>
    <property type="project" value="UniProtKB-UniRule"/>
</dbReference>
<dbReference type="GO" id="GO:0009977">
    <property type="term" value="F:proton motive force dependent protein transmembrane transporter activity"/>
    <property type="evidence" value="ECO:0007669"/>
    <property type="project" value="TreeGrafter"/>
</dbReference>
<dbReference type="EMBL" id="PPQW01000056">
    <property type="protein sequence ID" value="PNZ66605.1"/>
    <property type="molecule type" value="Genomic_DNA"/>
</dbReference>
<proteinExistence type="inferred from homology"/>
<gene>
    <name evidence="5 6" type="primary">tatC</name>
    <name evidence="6" type="ORF">CD158_07975</name>
</gene>
<feature type="transmembrane region" description="Helical" evidence="5">
    <location>
        <begin position="12"/>
        <end position="34"/>
    </location>
</feature>
<dbReference type="RefSeq" id="WP_083498158.1">
    <property type="nucleotide sequence ID" value="NZ_AP024589.1"/>
</dbReference>
<evidence type="ECO:0000313" key="6">
    <source>
        <dbReference type="EMBL" id="PNZ66605.1"/>
    </source>
</evidence>
<evidence type="ECO:0000256" key="5">
    <source>
        <dbReference type="HAMAP-Rule" id="MF_00902"/>
    </source>
</evidence>
<keyword evidence="5" id="KW-1003">Cell membrane</keyword>